<dbReference type="InterPro" id="IPR013783">
    <property type="entry name" value="Ig-like_fold"/>
</dbReference>
<name>A0A6J5ZDQ3_9ZZZZ</name>
<dbReference type="AlphaFoldDB" id="A0A6J5ZDQ3"/>
<gene>
    <name evidence="1" type="ORF">UFOPK3522_00397</name>
</gene>
<proteinExistence type="predicted"/>
<protein>
    <submittedName>
        <fullName evidence="1">Unannotated protein</fullName>
    </submittedName>
</protein>
<dbReference type="InterPro" id="IPR017853">
    <property type="entry name" value="GH"/>
</dbReference>
<accession>A0A6J5ZDQ3</accession>
<dbReference type="InterPro" id="IPR051923">
    <property type="entry name" value="Glycosyl_Hydrolase_39"/>
</dbReference>
<reference evidence="1" key="1">
    <citation type="submission" date="2020-05" db="EMBL/GenBank/DDBJ databases">
        <authorList>
            <person name="Chiriac C."/>
            <person name="Salcher M."/>
            <person name="Ghai R."/>
            <person name="Kavagutti S V."/>
        </authorList>
    </citation>
    <scope>NUCLEOTIDE SEQUENCE</scope>
</reference>
<dbReference type="PANTHER" id="PTHR12631:SF10">
    <property type="entry name" value="BETA-XYLOSIDASE-LIKE PROTEIN-RELATED"/>
    <property type="match status" value="1"/>
</dbReference>
<dbReference type="EMBL" id="CAESAO010000020">
    <property type="protein sequence ID" value="CAB4338719.1"/>
    <property type="molecule type" value="Genomic_DNA"/>
</dbReference>
<evidence type="ECO:0000313" key="1">
    <source>
        <dbReference type="EMBL" id="CAB4338719.1"/>
    </source>
</evidence>
<organism evidence="1">
    <name type="scientific">freshwater metagenome</name>
    <dbReference type="NCBI Taxonomy" id="449393"/>
    <lineage>
        <taxon>unclassified sequences</taxon>
        <taxon>metagenomes</taxon>
        <taxon>ecological metagenomes</taxon>
    </lineage>
</organism>
<dbReference type="GO" id="GO:0004553">
    <property type="term" value="F:hydrolase activity, hydrolyzing O-glycosyl compounds"/>
    <property type="evidence" value="ECO:0007669"/>
    <property type="project" value="TreeGrafter"/>
</dbReference>
<dbReference type="Gene3D" id="2.60.40.10">
    <property type="entry name" value="Immunoglobulins"/>
    <property type="match status" value="1"/>
</dbReference>
<dbReference type="Pfam" id="PF17957">
    <property type="entry name" value="Big_7"/>
    <property type="match status" value="1"/>
</dbReference>
<dbReference type="Gene3D" id="3.20.20.80">
    <property type="entry name" value="Glycosidases"/>
    <property type="match status" value="1"/>
</dbReference>
<dbReference type="SUPFAM" id="SSF51445">
    <property type="entry name" value="(Trans)glycosidases"/>
    <property type="match status" value="1"/>
</dbReference>
<sequence>MGWSSSAHAAETGISVQGSASTAVADANALGVDWVRRFADWNALEPSAPGVYSSSAISELDDLVSRAHAAKKKITLTVLGAPTWANGSSDARVAPRDPAQYATFIGRLAARYRGRVQSWEVWNEPDEPEFWHGTPASPASYAPLLKASYTAIKAADPAAQVVAGPLTGNNYDFVEGLYGQGAGGSFDAVGVHTDTACGINPPSVFYYEDGRVGRFSFLGFREVHAVMAAHGDGGKPITMSEMGWSTTTTRCDRGKWAGQKDAGVNEATQAAFLSQAYHCLAGYPYMTTGIWFSTRDGGAAETELNRYGLLRWNGTRRGSWAAMEQVATKGDQLTNSCGDLEPPTIKIIAPTSATQFEDQIFISASGHDVDSGLKSLQFYLNGKAVAGASVKNDELLERTLSTESLPYGPVTVKVRAIDSAGATTYSDVVVNKIRMSTLPPQKTALAFKVTGKAATKTISGRLTVPGTQLIPTGKVLVRWQLYKRKHWVTKRAEWFWVSKYARWKSSAAPFKFTQKLKAKGRWRASATYSASRPFTKASAVKTVRIR</sequence>
<dbReference type="PANTHER" id="PTHR12631">
    <property type="entry name" value="ALPHA-L-IDURONIDASE"/>
    <property type="match status" value="1"/>
</dbReference>